<dbReference type="EMBL" id="SLWO01000003">
    <property type="protein sequence ID" value="TCO26683.1"/>
    <property type="molecule type" value="Genomic_DNA"/>
</dbReference>
<evidence type="ECO:0000313" key="3">
    <source>
        <dbReference type="EMBL" id="GGE55697.1"/>
    </source>
</evidence>
<reference evidence="4 5" key="3">
    <citation type="submission" date="2019-03" db="EMBL/GenBank/DDBJ databases">
        <title>Genomic Encyclopedia of Type Strains, Phase IV (KMG-IV): sequencing the most valuable type-strain genomes for metagenomic binning, comparative biology and taxonomic classification.</title>
        <authorList>
            <person name="Goeker M."/>
        </authorList>
    </citation>
    <scope>NUCLEOTIDE SEQUENCE [LARGE SCALE GENOMIC DNA]</scope>
    <source>
        <strain evidence="4 5">DSM 103236</strain>
    </source>
</reference>
<evidence type="ECO:0000313" key="4">
    <source>
        <dbReference type="EMBL" id="TCO26683.1"/>
    </source>
</evidence>
<evidence type="ECO:0000313" key="6">
    <source>
        <dbReference type="Proteomes" id="UP000622648"/>
    </source>
</evidence>
<reference evidence="3" key="4">
    <citation type="submission" date="2024-05" db="EMBL/GenBank/DDBJ databases">
        <authorList>
            <person name="Sun Q."/>
            <person name="Zhou Y."/>
        </authorList>
    </citation>
    <scope>NUCLEOTIDE SEQUENCE</scope>
    <source>
        <strain evidence="3">CGMCC 1.15644</strain>
    </source>
</reference>
<gene>
    <name evidence="4" type="ORF">EV200_10313</name>
    <name evidence="3" type="ORF">GCM10011413_22570</name>
</gene>
<dbReference type="OrthoDB" id="329806at2"/>
<sequence>MKILIIGAKGFIGSHLVKYFSISHEVWGADVYDKSEKNYIKLDMQNTNFEIIFEQMEFDVCINASGNGSVPISLNKPVFDYELNVTNTIKILDAIRVHNPSCKFINMSSAAVYGNPITLPIVETMELKPLSPYGWHKLYAEQLCKEYYYLYNIKTINLRLFSVYGENLRKQLFWDTYQKTLRSQHIELFGTGDETRDFIYVKDLLDAIDCIINRGLFNGEAVNIASGEETTIKDATQKFCEFIDPAIKISFNKIVKPGDPLNWLADINMLKSFGFQPRVKIEVGLENTVEWLKENK</sequence>
<dbReference type="EMBL" id="BMJO01000004">
    <property type="protein sequence ID" value="GGE55697.1"/>
    <property type="molecule type" value="Genomic_DNA"/>
</dbReference>
<dbReference type="RefSeq" id="WP_132530726.1">
    <property type="nucleotide sequence ID" value="NZ_BMJO01000004.1"/>
</dbReference>
<proteinExistence type="inferred from homology"/>
<dbReference type="InterPro" id="IPR036291">
    <property type="entry name" value="NAD(P)-bd_dom_sf"/>
</dbReference>
<feature type="domain" description="NAD-dependent epimerase/dehydratase" evidence="2">
    <location>
        <begin position="3"/>
        <end position="225"/>
    </location>
</feature>
<keyword evidence="6" id="KW-1185">Reference proteome</keyword>
<dbReference type="SUPFAM" id="SSF51735">
    <property type="entry name" value="NAD(P)-binding Rossmann-fold domains"/>
    <property type="match status" value="1"/>
</dbReference>
<organism evidence="4 5">
    <name type="scientific">Pedobacter psychrotolerans</name>
    <dbReference type="NCBI Taxonomy" id="1843235"/>
    <lineage>
        <taxon>Bacteria</taxon>
        <taxon>Pseudomonadati</taxon>
        <taxon>Bacteroidota</taxon>
        <taxon>Sphingobacteriia</taxon>
        <taxon>Sphingobacteriales</taxon>
        <taxon>Sphingobacteriaceae</taxon>
        <taxon>Pedobacter</taxon>
    </lineage>
</organism>
<dbReference type="Proteomes" id="UP000295684">
    <property type="component" value="Unassembled WGS sequence"/>
</dbReference>
<accession>A0A4R2HID2</accession>
<dbReference type="PANTHER" id="PTHR43000">
    <property type="entry name" value="DTDP-D-GLUCOSE 4,6-DEHYDRATASE-RELATED"/>
    <property type="match status" value="1"/>
</dbReference>
<dbReference type="Gene3D" id="3.90.25.10">
    <property type="entry name" value="UDP-galactose 4-epimerase, domain 1"/>
    <property type="match status" value="1"/>
</dbReference>
<evidence type="ECO:0000256" key="1">
    <source>
        <dbReference type="ARBA" id="ARBA00007637"/>
    </source>
</evidence>
<dbReference type="InterPro" id="IPR001509">
    <property type="entry name" value="Epimerase_deHydtase"/>
</dbReference>
<reference evidence="6" key="2">
    <citation type="journal article" date="2019" name="Int. J. Syst. Evol. Microbiol.">
        <title>The Global Catalogue of Microorganisms (GCM) 10K type strain sequencing project: providing services to taxonomists for standard genome sequencing and annotation.</title>
        <authorList>
            <consortium name="The Broad Institute Genomics Platform"/>
            <consortium name="The Broad Institute Genome Sequencing Center for Infectious Disease"/>
            <person name="Wu L."/>
            <person name="Ma J."/>
        </authorList>
    </citation>
    <scope>NUCLEOTIDE SEQUENCE [LARGE SCALE GENOMIC DNA]</scope>
    <source>
        <strain evidence="6">CGMCC 1.15644</strain>
    </source>
</reference>
<dbReference type="Gene3D" id="3.40.50.720">
    <property type="entry name" value="NAD(P)-binding Rossmann-like Domain"/>
    <property type="match status" value="1"/>
</dbReference>
<protein>
    <submittedName>
        <fullName evidence="3 4">UDP-glucose 4-epimerase</fullName>
    </submittedName>
</protein>
<dbReference type="AlphaFoldDB" id="A0A4R2HID2"/>
<reference evidence="3" key="1">
    <citation type="journal article" date="2014" name="Int. J. Syst. Evol. Microbiol.">
        <title>Complete genome of a new Firmicutes species belonging to the dominant human colonic microbiota ('Ruminococcus bicirculans') reveals two chromosomes and a selective capacity to utilize plant glucans.</title>
        <authorList>
            <consortium name="NISC Comparative Sequencing Program"/>
            <person name="Wegmann U."/>
            <person name="Louis P."/>
            <person name="Goesmann A."/>
            <person name="Henrissat B."/>
            <person name="Duncan S.H."/>
            <person name="Flint H.J."/>
        </authorList>
    </citation>
    <scope>NUCLEOTIDE SEQUENCE</scope>
    <source>
        <strain evidence="3">CGMCC 1.15644</strain>
    </source>
</reference>
<evidence type="ECO:0000313" key="5">
    <source>
        <dbReference type="Proteomes" id="UP000295684"/>
    </source>
</evidence>
<name>A0A4R2HID2_9SPHI</name>
<dbReference type="Pfam" id="PF01370">
    <property type="entry name" value="Epimerase"/>
    <property type="match status" value="1"/>
</dbReference>
<comment type="caution">
    <text evidence="4">The sequence shown here is derived from an EMBL/GenBank/DDBJ whole genome shotgun (WGS) entry which is preliminary data.</text>
</comment>
<comment type="similarity">
    <text evidence="1">Belongs to the NAD(P)-dependent epimerase/dehydratase family.</text>
</comment>
<dbReference type="Proteomes" id="UP000622648">
    <property type="component" value="Unassembled WGS sequence"/>
</dbReference>
<evidence type="ECO:0000259" key="2">
    <source>
        <dbReference type="Pfam" id="PF01370"/>
    </source>
</evidence>